<dbReference type="CDD" id="cd18025">
    <property type="entry name" value="DEXHc_DDX60"/>
    <property type="match status" value="1"/>
</dbReference>
<keyword evidence="1" id="KW-0547">Nucleotide-binding</keyword>
<dbReference type="PANTHER" id="PTHR44533:SF4">
    <property type="entry name" value="DEAD_H RNA HELICASE, PUTATIVE-RELATED"/>
    <property type="match status" value="1"/>
</dbReference>
<dbReference type="PANTHER" id="PTHR44533">
    <property type="entry name" value="DEAD/H RNA HELICASE, PUTATIVE-RELATED"/>
    <property type="match status" value="1"/>
</dbReference>
<dbReference type="PROSITE" id="PS51192">
    <property type="entry name" value="HELICASE_ATP_BIND_1"/>
    <property type="match status" value="1"/>
</dbReference>
<dbReference type="FunFam" id="3.40.50.300:FF:001039">
    <property type="entry name" value="ATP-dependent RNA helicase DDX60"/>
    <property type="match status" value="1"/>
</dbReference>
<feature type="domain" description="Helicase ATP-binding" evidence="6">
    <location>
        <begin position="769"/>
        <end position="937"/>
    </location>
</feature>
<dbReference type="Pfam" id="PF00271">
    <property type="entry name" value="Helicase_C"/>
    <property type="match status" value="1"/>
</dbReference>
<reference evidence="8 9" key="1">
    <citation type="submission" date="2014-04" db="EMBL/GenBank/DDBJ databases">
        <title>Evolutionary Origins and Diversification of the Mycorrhizal Mutualists.</title>
        <authorList>
            <consortium name="DOE Joint Genome Institute"/>
            <consortium name="Mycorrhizal Genomics Consortium"/>
            <person name="Kohler A."/>
            <person name="Kuo A."/>
            <person name="Nagy L.G."/>
            <person name="Floudas D."/>
            <person name="Copeland A."/>
            <person name="Barry K.W."/>
            <person name="Cichocki N."/>
            <person name="Veneault-Fourrey C."/>
            <person name="LaButti K."/>
            <person name="Lindquist E.A."/>
            <person name="Lipzen A."/>
            <person name="Lundell T."/>
            <person name="Morin E."/>
            <person name="Murat C."/>
            <person name="Riley R."/>
            <person name="Ohm R."/>
            <person name="Sun H."/>
            <person name="Tunlid A."/>
            <person name="Henrissat B."/>
            <person name="Grigoriev I.V."/>
            <person name="Hibbett D.S."/>
            <person name="Martin F."/>
        </authorList>
    </citation>
    <scope>NUCLEOTIDE SEQUENCE [LARGE SCALE GENOMIC DNA]</scope>
    <source>
        <strain evidence="8 9">Koide BX008</strain>
    </source>
</reference>
<dbReference type="Pfam" id="PF26076">
    <property type="entry name" value="WHD_DDX60"/>
    <property type="match status" value="1"/>
</dbReference>
<evidence type="ECO:0000259" key="7">
    <source>
        <dbReference type="PROSITE" id="PS51194"/>
    </source>
</evidence>
<evidence type="ECO:0000313" key="9">
    <source>
        <dbReference type="Proteomes" id="UP000054549"/>
    </source>
</evidence>
<dbReference type="GO" id="GO:0005737">
    <property type="term" value="C:cytoplasm"/>
    <property type="evidence" value="ECO:0007669"/>
    <property type="project" value="TreeGrafter"/>
</dbReference>
<dbReference type="Pfam" id="PF23002">
    <property type="entry name" value="PIN-like_DDX60"/>
    <property type="match status" value="1"/>
</dbReference>
<accession>A0A0C2S995</accession>
<dbReference type="GO" id="GO:0004386">
    <property type="term" value="F:helicase activity"/>
    <property type="evidence" value="ECO:0007669"/>
    <property type="project" value="UniProtKB-KW"/>
</dbReference>
<evidence type="ECO:0000256" key="4">
    <source>
        <dbReference type="ARBA" id="ARBA00022840"/>
    </source>
</evidence>
<keyword evidence="2" id="KW-0378">Hydrolase</keyword>
<feature type="compositionally biased region" description="Acidic residues" evidence="5">
    <location>
        <begin position="1705"/>
        <end position="1716"/>
    </location>
</feature>
<dbReference type="EMBL" id="KN818316">
    <property type="protein sequence ID" value="KIL59375.1"/>
    <property type="molecule type" value="Genomic_DNA"/>
</dbReference>
<dbReference type="Gene3D" id="3.40.50.300">
    <property type="entry name" value="P-loop containing nucleotide triphosphate hydrolases"/>
    <property type="match status" value="2"/>
</dbReference>
<evidence type="ECO:0000313" key="8">
    <source>
        <dbReference type="EMBL" id="KIL59375.1"/>
    </source>
</evidence>
<dbReference type="HOGENOM" id="CLU_002305_2_0_1"/>
<dbReference type="InterPro" id="IPR001650">
    <property type="entry name" value="Helicase_C-like"/>
</dbReference>
<evidence type="ECO:0000259" key="6">
    <source>
        <dbReference type="PROSITE" id="PS51192"/>
    </source>
</evidence>
<feature type="compositionally biased region" description="Basic and acidic residues" evidence="5">
    <location>
        <begin position="1688"/>
        <end position="1704"/>
    </location>
</feature>
<evidence type="ECO:0008006" key="10">
    <source>
        <dbReference type="Google" id="ProtNLM"/>
    </source>
</evidence>
<feature type="compositionally biased region" description="Basic and acidic residues" evidence="5">
    <location>
        <begin position="1176"/>
        <end position="1194"/>
    </location>
</feature>
<feature type="region of interest" description="Disordered" evidence="5">
    <location>
        <begin position="1688"/>
        <end position="1718"/>
    </location>
</feature>
<keyword evidence="4" id="KW-0067">ATP-binding</keyword>
<gene>
    <name evidence="8" type="ORF">M378DRAFT_14820</name>
</gene>
<dbReference type="InterPro" id="IPR059032">
    <property type="entry name" value="WHD_DDX60"/>
</dbReference>
<dbReference type="FunCoup" id="A0A0C2S995">
    <property type="interactions" value="321"/>
</dbReference>
<dbReference type="SUPFAM" id="SSF52540">
    <property type="entry name" value="P-loop containing nucleoside triphosphate hydrolases"/>
    <property type="match status" value="1"/>
</dbReference>
<evidence type="ECO:0000256" key="3">
    <source>
        <dbReference type="ARBA" id="ARBA00022806"/>
    </source>
</evidence>
<dbReference type="OrthoDB" id="2320933at2759"/>
<dbReference type="InParanoid" id="A0A0C2S995"/>
<dbReference type="GO" id="GO:0016787">
    <property type="term" value="F:hydrolase activity"/>
    <property type="evidence" value="ECO:0007669"/>
    <property type="project" value="UniProtKB-KW"/>
</dbReference>
<feature type="domain" description="Helicase C-terminal" evidence="7">
    <location>
        <begin position="1208"/>
        <end position="1363"/>
    </location>
</feature>
<dbReference type="InterPro" id="IPR014001">
    <property type="entry name" value="Helicase_ATP-bd"/>
</dbReference>
<dbReference type="GO" id="GO:0005524">
    <property type="term" value="F:ATP binding"/>
    <property type="evidence" value="ECO:0007669"/>
    <property type="project" value="UniProtKB-KW"/>
</dbReference>
<proteinExistence type="predicted"/>
<dbReference type="Pfam" id="PF00270">
    <property type="entry name" value="DEAD"/>
    <property type="match status" value="1"/>
</dbReference>
<dbReference type="InterPro" id="IPR055124">
    <property type="entry name" value="PIN-like_DDX60"/>
</dbReference>
<feature type="region of interest" description="Disordered" evidence="5">
    <location>
        <begin position="1168"/>
        <end position="1208"/>
    </location>
</feature>
<keyword evidence="3" id="KW-0347">Helicase</keyword>
<dbReference type="SMART" id="SM00487">
    <property type="entry name" value="DEXDc"/>
    <property type="match status" value="1"/>
</dbReference>
<feature type="compositionally biased region" description="Polar residues" evidence="5">
    <location>
        <begin position="1195"/>
        <end position="1204"/>
    </location>
</feature>
<dbReference type="STRING" id="946122.A0A0C2S995"/>
<name>A0A0C2S995_AMAMK</name>
<organism evidence="8 9">
    <name type="scientific">Amanita muscaria (strain Koide BX008)</name>
    <dbReference type="NCBI Taxonomy" id="946122"/>
    <lineage>
        <taxon>Eukaryota</taxon>
        <taxon>Fungi</taxon>
        <taxon>Dikarya</taxon>
        <taxon>Basidiomycota</taxon>
        <taxon>Agaricomycotina</taxon>
        <taxon>Agaricomycetes</taxon>
        <taxon>Agaricomycetidae</taxon>
        <taxon>Agaricales</taxon>
        <taxon>Pluteineae</taxon>
        <taxon>Amanitaceae</taxon>
        <taxon>Amanita</taxon>
    </lineage>
</organism>
<dbReference type="InterPro" id="IPR052431">
    <property type="entry name" value="SKI2_subfamily_helicases"/>
</dbReference>
<protein>
    <recommendedName>
        <fullName evidence="10">P-loop containing nucleoside triphosphate hydrolase protein</fullName>
    </recommendedName>
</protein>
<sequence length="1777" mass="201476">MELDRFDEIDVVPTGRYGNDPLTVQQALGTFDDLWYALTYRRARWMDLMGDYAGNELFVLDGESLIEGVLDDPLLALGQNNDCGFQILHGYYILEQTLLEFTRRSANFEIIFWQAFPHGTLRTGSVEFVVSSRQLARVMLFKHLSKIDGLSVHVFQDLNDTAWRHYLTTKKPMFVMGHDGGTYSRDVQEFSAARILNKRLFLFQLLASGVSFARLNAAEYRESKILTFVNEQSRDSNAKKLLPYNFWDAAGDSEIKLATALPVEYQLQPSEEEESSVEHMLCDLVQSADGMIGSKLFGRELLFLFVLHCVLLPAMSAQSRARHHLKADKLSKIIRAQFLPIVFSTLAQLSAKVRNCVDVDGRVFHSVIRFVCLHHRKGISELLPTPIYSSLRNIWSERLGFLEPDFSSLSNACSVSAETVTPKIFKALNLLPLENDVFESELKAIKITIDDTRHDQETSSKYFTFGQGMVFTDDKHWHNQKSLVTRSPGEGKTKKLGYFARNRQLKRDQRFMHRLQEQAATLTGASGAILQQIVIAPAGARKDAVRVSKPQIDSRVNRKKEKKLSSADRIRLQIQSEKATKQASETETWWQEHLNTMSKLSNERKATYLKSLFKNRRSEEALILLEMQLYQLDLEFLQWIDEPLNHSNAVRDRYTVSIVRIIKDICDGKLLSAGAVKMLKSALEVIGFDEYIPGLIEKGEKPTEGRLSFKPIKLISSKTKEHQFPYMRIQEDPVLWQLRVFGEFMDRSMGSSPDPRVHFVPDAWQRKVLNNIDDNNSLLVVAPTSAGKTFISYYAMERVLRESDDGVLVYVAPTKALVTQVAAEVYARFSKTLKNGSCWAIHTRDYRMHEPMHCQILVTVPEIVATMLLSPAMARHWTPRIKWIILDEIHCIGQQEGGAVWEQILLFAPCPIIGLSATVGSPEIFNNWLETVQNAHGFKHTFVQHPHRYSHLRKFFYLLDAERKSGDFSGNANYRPTSSTRFLHPISMLSFGARSMPSDLALEARDTATLYQALQRHKHLIKCDLEALDPQRFFSYCKGQLLTQNDIIGYENALKEALSPLLASFDPADPSNAFHSVLNTLKDPVLATVPETSLNAAPRLSTFFHNLIYLVADLHAKDNLPAIFFSFDRTGCEDMLKYLLTTLEEAEKKWREESPEWQRKMEAWHAWQARSKERKRQAEREAKRKQDDGAERQAPETTWESSFNPKDPIEQFSFANTKVYSKAELEQNIEELSWAVDKEILRALRRGIAVHHAGMNKGYRSLVESLFRQRFIRVLISTGTLALGINAPAKTAVFVGDSPYLTALMYRQCSGRAGRRGYDLLGNVIFYGLTMDRAQRLVLSKLPTLGGNFPLTSTLVLRLCNLLHGSENAPLAVKAIRTILSLPSITFGSGIGKHQLLHHLRFSLEYLRQSHLIDRQGRPVNLYAIAAHLYYKEPSNLALIALMHSGVLHQICGKGDTIDARHDYILLMSHLFCRRYVPRIMLNSETTRQIIKKSPSMVVLPPLPKKISNVLKEHDEEVLEIFTACVMTYTDQHKSYLGPDNRLPLSGIQFTGNSDGATDADSPLTQYLQDTAIQVTGRSTFVANSGHDDTFKTVPELARTVRSGVYLNEYAIPSMTALARGGNAEHELNAYLLDFYTHGQTAALTKANGIRRNDVWYFLEDFALILALMKASLEQLFKKNAKAIYESDKESAATAGRDRDHSSEDESAEDDDDDLGLDSGYGTLESFGDVESMGEEGETADYLMKRPRGVSNGDWKVYEVVSAAREEFMVKFKAMWA</sequence>
<dbReference type="InterPro" id="IPR027417">
    <property type="entry name" value="P-loop_NTPase"/>
</dbReference>
<evidence type="ECO:0000256" key="5">
    <source>
        <dbReference type="SAM" id="MobiDB-lite"/>
    </source>
</evidence>
<evidence type="ECO:0000256" key="1">
    <source>
        <dbReference type="ARBA" id="ARBA00022741"/>
    </source>
</evidence>
<dbReference type="PROSITE" id="PS51194">
    <property type="entry name" value="HELICASE_CTER"/>
    <property type="match status" value="1"/>
</dbReference>
<keyword evidence="9" id="KW-1185">Reference proteome</keyword>
<dbReference type="GO" id="GO:0003676">
    <property type="term" value="F:nucleic acid binding"/>
    <property type="evidence" value="ECO:0007669"/>
    <property type="project" value="InterPro"/>
</dbReference>
<dbReference type="InterPro" id="IPR011545">
    <property type="entry name" value="DEAD/DEAH_box_helicase_dom"/>
</dbReference>
<dbReference type="Proteomes" id="UP000054549">
    <property type="component" value="Unassembled WGS sequence"/>
</dbReference>
<dbReference type="SMART" id="SM00490">
    <property type="entry name" value="HELICc"/>
    <property type="match status" value="1"/>
</dbReference>
<evidence type="ECO:0000256" key="2">
    <source>
        <dbReference type="ARBA" id="ARBA00022801"/>
    </source>
</evidence>